<dbReference type="AlphaFoldDB" id="A0A6A5Z9X4"/>
<feature type="region of interest" description="Disordered" evidence="1">
    <location>
        <begin position="116"/>
        <end position="169"/>
    </location>
</feature>
<evidence type="ECO:0000313" key="2">
    <source>
        <dbReference type="EMBL" id="KAF2116329.1"/>
    </source>
</evidence>
<sequence>MAEYKTWSDEEIASVLNRIDHAVLLGDWKDTLTNSEKLQHIAPGRSARSVDYKLRGVLTTTFASSVVSVSQLLIEGTRCLPLEQFPERWIKTMRQERKRMRLPSPGVPYRTWAETMNAPQGQQLRPDQRRHVTTLSSPRTSRAGSDMPRRGSNASPNTTKGQIDLHGEKTLSESVYDEGAHDIESSGRDEYQSCKSSGSGSEWSPQWSPTELPRSEDHDTSLRTGFIPASQQPVTGSRNRGTQQPADYQSPTQRRCARCNAKNEECEIMEGTGKCVSCNQTGAKCNLTQRTQQPERARRDLLDDTEQVDRAPKRKRTRSLTPTARPRPGALYPSGPDSPESHLQSCGIEDEENPILDAFERSNTLKSAHHTSHTSVANSSTTLAVQIPAGARVTQRRRPETGDEELIVNIRAVEQDKDKVAPHSRQAIRVQAIGRGFNEPPVLPLPLPEKASRQASHESDEYKVIEKLRMENETLRQSLQQAQVDIAKKAEWVEHLSSHCAWMRNLINNDRKWTSGERDTIRMIDRTLENHTRDNAIEQFKHDLLGFVTANERLERKLSAIIGNQHFDNARFPVTPSSQDIDLSLSLIRTGVKRAGEHGPVTASDFGVEPMPLPAPLRLEAFAHHVDAFLKKYLPLEGLMRCFHNEMPIRPTNPLVIQTLSSALLFDFAVSSLKAIFEKEHSPTFKSVLSTIAMTEPGAARHMDLWSTSAHIRDEKLQSEIPILSVELARSMATHLNTVLSVDINFEECEPWCCCALRLAFDLLMSDKTYAIAFCHPGLIFNPETMIAEDIDGFALSGTGCNGKRVRLCMFPAIFQFDRVANYAADDITPALLCNKTFFHVPNEAALRSTGQVLYKARVLVED</sequence>
<keyword evidence="3" id="KW-1185">Reference proteome</keyword>
<feature type="region of interest" description="Disordered" evidence="1">
    <location>
        <begin position="182"/>
        <end position="255"/>
    </location>
</feature>
<feature type="compositionally biased region" description="Basic and acidic residues" evidence="1">
    <location>
        <begin position="293"/>
        <end position="311"/>
    </location>
</feature>
<dbReference type="EMBL" id="ML977321">
    <property type="protein sequence ID" value="KAF2116329.1"/>
    <property type="molecule type" value="Genomic_DNA"/>
</dbReference>
<reference evidence="2" key="1">
    <citation type="journal article" date="2020" name="Stud. Mycol.">
        <title>101 Dothideomycetes genomes: a test case for predicting lifestyles and emergence of pathogens.</title>
        <authorList>
            <person name="Haridas S."/>
            <person name="Albert R."/>
            <person name="Binder M."/>
            <person name="Bloem J."/>
            <person name="Labutti K."/>
            <person name="Salamov A."/>
            <person name="Andreopoulos B."/>
            <person name="Baker S."/>
            <person name="Barry K."/>
            <person name="Bills G."/>
            <person name="Bluhm B."/>
            <person name="Cannon C."/>
            <person name="Castanera R."/>
            <person name="Culley D."/>
            <person name="Daum C."/>
            <person name="Ezra D."/>
            <person name="Gonzalez J."/>
            <person name="Henrissat B."/>
            <person name="Kuo A."/>
            <person name="Liang C."/>
            <person name="Lipzen A."/>
            <person name="Lutzoni F."/>
            <person name="Magnuson J."/>
            <person name="Mondo S."/>
            <person name="Nolan M."/>
            <person name="Ohm R."/>
            <person name="Pangilinan J."/>
            <person name="Park H.-J."/>
            <person name="Ramirez L."/>
            <person name="Alfaro M."/>
            <person name="Sun H."/>
            <person name="Tritt A."/>
            <person name="Yoshinaga Y."/>
            <person name="Zwiers L.-H."/>
            <person name="Turgeon B."/>
            <person name="Goodwin S."/>
            <person name="Spatafora J."/>
            <person name="Crous P."/>
            <person name="Grigoriev I."/>
        </authorList>
    </citation>
    <scope>NUCLEOTIDE SEQUENCE</scope>
    <source>
        <strain evidence="2">CBS 627.86</strain>
    </source>
</reference>
<protein>
    <submittedName>
        <fullName evidence="2">Uncharacterized protein</fullName>
    </submittedName>
</protein>
<evidence type="ECO:0000256" key="1">
    <source>
        <dbReference type="SAM" id="MobiDB-lite"/>
    </source>
</evidence>
<feature type="compositionally biased region" description="Low complexity" evidence="1">
    <location>
        <begin position="193"/>
        <end position="209"/>
    </location>
</feature>
<dbReference type="OrthoDB" id="3789882at2759"/>
<proteinExistence type="predicted"/>
<gene>
    <name evidence="2" type="ORF">BDV96DRAFT_645659</name>
</gene>
<accession>A0A6A5Z9X4</accession>
<feature type="compositionally biased region" description="Polar residues" evidence="1">
    <location>
        <begin position="152"/>
        <end position="161"/>
    </location>
</feature>
<feature type="compositionally biased region" description="Polar residues" evidence="1">
    <location>
        <begin position="229"/>
        <end position="253"/>
    </location>
</feature>
<name>A0A6A5Z9X4_9PLEO</name>
<organism evidence="2 3">
    <name type="scientific">Lophiotrema nucula</name>
    <dbReference type="NCBI Taxonomy" id="690887"/>
    <lineage>
        <taxon>Eukaryota</taxon>
        <taxon>Fungi</taxon>
        <taxon>Dikarya</taxon>
        <taxon>Ascomycota</taxon>
        <taxon>Pezizomycotina</taxon>
        <taxon>Dothideomycetes</taxon>
        <taxon>Pleosporomycetidae</taxon>
        <taxon>Pleosporales</taxon>
        <taxon>Lophiotremataceae</taxon>
        <taxon>Lophiotrema</taxon>
    </lineage>
</organism>
<dbReference type="Proteomes" id="UP000799770">
    <property type="component" value="Unassembled WGS sequence"/>
</dbReference>
<evidence type="ECO:0000313" key="3">
    <source>
        <dbReference type="Proteomes" id="UP000799770"/>
    </source>
</evidence>
<feature type="compositionally biased region" description="Polar residues" evidence="1">
    <location>
        <begin position="133"/>
        <end position="143"/>
    </location>
</feature>
<feature type="region of interest" description="Disordered" evidence="1">
    <location>
        <begin position="287"/>
        <end position="345"/>
    </location>
</feature>
<feature type="compositionally biased region" description="Basic and acidic residues" evidence="1">
    <location>
        <begin position="182"/>
        <end position="192"/>
    </location>
</feature>